<feature type="region of interest" description="Disordered" evidence="1">
    <location>
        <begin position="28"/>
        <end position="54"/>
    </location>
</feature>
<dbReference type="PANTHER" id="PTHR28617">
    <property type="entry name" value="CILIA- AND FLAGELLA-ASSOCIATED PROTEIN 77"/>
    <property type="match status" value="1"/>
</dbReference>
<evidence type="ECO:0000256" key="1">
    <source>
        <dbReference type="SAM" id="MobiDB-lite"/>
    </source>
</evidence>
<dbReference type="Proteomes" id="UP000187209">
    <property type="component" value="Unassembled WGS sequence"/>
</dbReference>
<dbReference type="InterPro" id="IPR029147">
    <property type="entry name" value="CFAP77"/>
</dbReference>
<dbReference type="EMBL" id="MPUH01001288">
    <property type="protein sequence ID" value="OMJ68731.1"/>
    <property type="molecule type" value="Genomic_DNA"/>
</dbReference>
<proteinExistence type="predicted"/>
<dbReference type="AlphaFoldDB" id="A0A1R2AW28"/>
<evidence type="ECO:0000313" key="3">
    <source>
        <dbReference type="Proteomes" id="UP000187209"/>
    </source>
</evidence>
<evidence type="ECO:0000313" key="2">
    <source>
        <dbReference type="EMBL" id="OMJ68731.1"/>
    </source>
</evidence>
<dbReference type="OrthoDB" id="532484at2759"/>
<name>A0A1R2AW28_9CILI</name>
<gene>
    <name evidence="2" type="ORF">SteCoe_33726</name>
</gene>
<dbReference type="PANTHER" id="PTHR28617:SF1">
    <property type="entry name" value="CILIA- AND FLAGELLA-ASSOCIATED PROTEIN 77"/>
    <property type="match status" value="1"/>
</dbReference>
<reference evidence="2 3" key="1">
    <citation type="submission" date="2016-11" db="EMBL/GenBank/DDBJ databases">
        <title>The macronuclear genome of Stentor coeruleus: a giant cell with tiny introns.</title>
        <authorList>
            <person name="Slabodnick M."/>
            <person name="Ruby J.G."/>
            <person name="Reiff S.B."/>
            <person name="Swart E.C."/>
            <person name="Gosai S."/>
            <person name="Prabakaran S."/>
            <person name="Witkowska E."/>
            <person name="Larue G.E."/>
            <person name="Fisher S."/>
            <person name="Freeman R.M."/>
            <person name="Gunawardena J."/>
            <person name="Chu W."/>
            <person name="Stover N.A."/>
            <person name="Gregory B.D."/>
            <person name="Nowacki M."/>
            <person name="Derisi J."/>
            <person name="Roy S.W."/>
            <person name="Marshall W.F."/>
            <person name="Sood P."/>
        </authorList>
    </citation>
    <scope>NUCLEOTIDE SEQUENCE [LARGE SCALE GENOMIC DNA]</scope>
    <source>
        <strain evidence="2">WM001</strain>
    </source>
</reference>
<sequence>MDPSHPFYQKLQKSKNVLLVKDDVGRAKQSVRSLPNGEHAYGSKPRQDKEGAGALISSWQVHQPTAKEENEKDFKKLNKMSLENKLTSAKEVSHFVKENNVKVKEKRFKIRKSPEPRPNIEYYGVPNKPSTPISDVVKFEYGNKAEGETRKNYEITQCEKGTKARLSPKNSEAKKTEPEERKEFKLKKFQNIESKVKSTIKTK</sequence>
<organism evidence="2 3">
    <name type="scientific">Stentor coeruleus</name>
    <dbReference type="NCBI Taxonomy" id="5963"/>
    <lineage>
        <taxon>Eukaryota</taxon>
        <taxon>Sar</taxon>
        <taxon>Alveolata</taxon>
        <taxon>Ciliophora</taxon>
        <taxon>Postciliodesmatophora</taxon>
        <taxon>Heterotrichea</taxon>
        <taxon>Heterotrichida</taxon>
        <taxon>Stentoridae</taxon>
        <taxon>Stentor</taxon>
    </lineage>
</organism>
<keyword evidence="3" id="KW-1185">Reference proteome</keyword>
<protein>
    <submittedName>
        <fullName evidence="2">Uncharacterized protein</fullName>
    </submittedName>
</protein>
<feature type="region of interest" description="Disordered" evidence="1">
    <location>
        <begin position="152"/>
        <end position="185"/>
    </location>
</feature>
<dbReference type="Pfam" id="PF14825">
    <property type="entry name" value="CFAP77"/>
    <property type="match status" value="1"/>
</dbReference>
<feature type="compositionally biased region" description="Basic and acidic residues" evidence="1">
    <location>
        <begin position="171"/>
        <end position="183"/>
    </location>
</feature>
<accession>A0A1R2AW28</accession>
<comment type="caution">
    <text evidence="2">The sequence shown here is derived from an EMBL/GenBank/DDBJ whole genome shotgun (WGS) entry which is preliminary data.</text>
</comment>